<evidence type="ECO:0000313" key="4">
    <source>
        <dbReference type="EMBL" id="COW18977.1"/>
    </source>
</evidence>
<evidence type="ECO:0000256" key="2">
    <source>
        <dbReference type="PROSITE-ProRule" id="PRU01213"/>
    </source>
</evidence>
<dbReference type="InterPro" id="IPR008995">
    <property type="entry name" value="Mo/tungstate-bd_C_term_dom"/>
</dbReference>
<sequence>MAAAAGIRSVLRSVVARSGCAVVLTTHDLLDVFTLADRVLVLESGTIAEIGPVADVLTAPRSRFGARIAGVNLVNGTIGPDGSLRTQSGAHWYGTPVQDLPTGHEAIAVFPPTAVAVYPEPPHGSPRNIVGLTVAEVDTRGPTVLVRGHDQPGGAPGLAACITVDAATELRVAPGSRVWFSVKAQEVALHPAPHQHASS</sequence>
<dbReference type="Proteomes" id="UP000044938">
    <property type="component" value="Unassembled WGS sequence"/>
</dbReference>
<feature type="domain" description="Mop" evidence="3">
    <location>
        <begin position="123"/>
        <end position="191"/>
    </location>
</feature>
<keyword evidence="4" id="KW-0547">Nucleotide-binding</keyword>
<dbReference type="InterPro" id="IPR027417">
    <property type="entry name" value="P-loop_NTPase"/>
</dbReference>
<dbReference type="Pfam" id="PF03459">
    <property type="entry name" value="TOBE"/>
    <property type="match status" value="1"/>
</dbReference>
<organism evidence="4 5">
    <name type="scientific">Mycobacterium tuberculosis</name>
    <dbReference type="NCBI Taxonomy" id="1773"/>
    <lineage>
        <taxon>Bacteria</taxon>
        <taxon>Bacillati</taxon>
        <taxon>Actinomycetota</taxon>
        <taxon>Actinomycetes</taxon>
        <taxon>Mycobacteriales</taxon>
        <taxon>Mycobacteriaceae</taxon>
        <taxon>Mycobacterium</taxon>
        <taxon>Mycobacterium tuberculosis complex</taxon>
    </lineage>
</organism>
<evidence type="ECO:0000256" key="1">
    <source>
        <dbReference type="ARBA" id="ARBA00022505"/>
    </source>
</evidence>
<dbReference type="AlphaFoldDB" id="A0A655IVV2"/>
<proteinExistence type="predicted"/>
<keyword evidence="4" id="KW-0067">ATP-binding</keyword>
<dbReference type="EMBL" id="CSAJ01000223">
    <property type="protein sequence ID" value="COW18977.1"/>
    <property type="molecule type" value="Genomic_DNA"/>
</dbReference>
<name>A0A655IVV2_MYCTX</name>
<dbReference type="Gene3D" id="2.40.50.100">
    <property type="match status" value="1"/>
</dbReference>
<dbReference type="PROSITE" id="PS51866">
    <property type="entry name" value="MOP"/>
    <property type="match status" value="1"/>
</dbReference>
<dbReference type="InterPro" id="IPR004606">
    <property type="entry name" value="Mop_domain"/>
</dbReference>
<evidence type="ECO:0000313" key="5">
    <source>
        <dbReference type="Proteomes" id="UP000044938"/>
    </source>
</evidence>
<dbReference type="GO" id="GO:0005524">
    <property type="term" value="F:ATP binding"/>
    <property type="evidence" value="ECO:0007669"/>
    <property type="project" value="UniProtKB-KW"/>
</dbReference>
<gene>
    <name evidence="4" type="primary">modC_1</name>
    <name evidence="4" type="ORF">ERS007720_01959</name>
</gene>
<dbReference type="Gene3D" id="3.40.50.300">
    <property type="entry name" value="P-loop containing nucleotide triphosphate hydrolases"/>
    <property type="match status" value="1"/>
</dbReference>
<protein>
    <submittedName>
        <fullName evidence="4">Molybdenum ABC transporter ATP-binding protein</fullName>
        <ecNumber evidence="4">3.6.3.20</ecNumber>
    </submittedName>
</protein>
<keyword evidence="1 2" id="KW-0500">Molybdenum</keyword>
<dbReference type="InterPro" id="IPR005116">
    <property type="entry name" value="Transp-assoc_OB_typ1"/>
</dbReference>
<reference evidence="4 5" key="1">
    <citation type="submission" date="2015-03" db="EMBL/GenBank/DDBJ databases">
        <authorList>
            <consortium name="Pathogen Informatics"/>
        </authorList>
    </citation>
    <scope>NUCLEOTIDE SEQUENCE [LARGE SCALE GENOMIC DNA]</scope>
    <source>
        <strain evidence="4 5">M09401471</strain>
    </source>
</reference>
<dbReference type="GO" id="GO:0016787">
    <property type="term" value="F:hydrolase activity"/>
    <property type="evidence" value="ECO:0007669"/>
    <property type="project" value="UniProtKB-KW"/>
</dbReference>
<keyword evidence="4" id="KW-0378">Hydrolase</keyword>
<accession>A0A655IVV2</accession>
<evidence type="ECO:0000259" key="3">
    <source>
        <dbReference type="PROSITE" id="PS51866"/>
    </source>
</evidence>
<dbReference type="GO" id="GO:0015689">
    <property type="term" value="P:molybdate ion transport"/>
    <property type="evidence" value="ECO:0007669"/>
    <property type="project" value="InterPro"/>
</dbReference>
<dbReference type="SUPFAM" id="SSF50331">
    <property type="entry name" value="MOP-like"/>
    <property type="match status" value="1"/>
</dbReference>
<dbReference type="SUPFAM" id="SSF52540">
    <property type="entry name" value="P-loop containing nucleoside triphosphate hydrolases"/>
    <property type="match status" value="1"/>
</dbReference>
<dbReference type="EC" id="3.6.3.20" evidence="4"/>